<protein>
    <submittedName>
        <fullName evidence="1">Uncharacterized protein</fullName>
    </submittedName>
</protein>
<reference evidence="1" key="1">
    <citation type="submission" date="2018-11" db="EMBL/GenBank/DDBJ databases">
        <authorList>
            <consortium name="Pathogen Informatics"/>
        </authorList>
    </citation>
    <scope>NUCLEOTIDE SEQUENCE</scope>
</reference>
<evidence type="ECO:0000313" key="1">
    <source>
        <dbReference type="EMBL" id="VEL35914.1"/>
    </source>
</evidence>
<dbReference type="EMBL" id="CAAALY010250976">
    <property type="protein sequence ID" value="VEL35914.1"/>
    <property type="molecule type" value="Genomic_DNA"/>
</dbReference>
<sequence length="132" mass="14382">MTLLLRQLQKSRKRRRAASGGVVSNLLCGTTISPSSLPTRSMLSPIVSGVASKTTSTTISPALHIPSHLTSESGLLRASDVPEMISHRRENFIRYLDSIWTGDQCRQQQSQAGLTLMTGSDWHPEAFACKSS</sequence>
<comment type="caution">
    <text evidence="1">The sequence shown here is derived from an EMBL/GenBank/DDBJ whole genome shotgun (WGS) entry which is preliminary data.</text>
</comment>
<proteinExistence type="predicted"/>
<gene>
    <name evidence="1" type="ORF">PXEA_LOCUS29354</name>
</gene>
<name>A0A3S5CTM5_9PLAT</name>
<evidence type="ECO:0000313" key="2">
    <source>
        <dbReference type="Proteomes" id="UP000784294"/>
    </source>
</evidence>
<dbReference type="Proteomes" id="UP000784294">
    <property type="component" value="Unassembled WGS sequence"/>
</dbReference>
<organism evidence="1 2">
    <name type="scientific">Protopolystoma xenopodis</name>
    <dbReference type="NCBI Taxonomy" id="117903"/>
    <lineage>
        <taxon>Eukaryota</taxon>
        <taxon>Metazoa</taxon>
        <taxon>Spiralia</taxon>
        <taxon>Lophotrochozoa</taxon>
        <taxon>Platyhelminthes</taxon>
        <taxon>Monogenea</taxon>
        <taxon>Polyopisthocotylea</taxon>
        <taxon>Polystomatidea</taxon>
        <taxon>Polystomatidae</taxon>
        <taxon>Protopolystoma</taxon>
    </lineage>
</organism>
<dbReference type="AlphaFoldDB" id="A0A3S5CTM5"/>
<keyword evidence="2" id="KW-1185">Reference proteome</keyword>
<accession>A0A3S5CTM5</accession>